<comment type="function">
    <text evidence="9">CRISPR (clustered regularly interspaced short palindromic repeat), is an adaptive immune system that provides protection against mobile genetic elements (viruses, transposable elements and conjugative plasmids). CRISPR clusters contain sequences complementary to antecedent mobile elements and target invading nucleic acids. CRISPR clusters are transcribed and processed into CRISPR RNA (crRNA). Functions as a ssRNA-specific endoribonuclease. Involved in the integration of spacer DNA into the CRISPR cassette.</text>
</comment>
<keyword evidence="8 9" id="KW-0051">Antiviral defense</keyword>
<dbReference type="EMBL" id="JBHSSN010000015">
    <property type="protein sequence ID" value="MFC6324164.1"/>
    <property type="molecule type" value="Genomic_DNA"/>
</dbReference>
<gene>
    <name evidence="9 10" type="primary">cas2</name>
    <name evidence="10" type="ORF">ACFP1F_10480</name>
</gene>
<dbReference type="SUPFAM" id="SSF143430">
    <property type="entry name" value="TTP0101/SSO1404-like"/>
    <property type="match status" value="1"/>
</dbReference>
<proteinExistence type="inferred from homology"/>
<keyword evidence="7 9" id="KW-0460">Magnesium</keyword>
<accession>A0ABW1UZF7</accession>
<evidence type="ECO:0000256" key="2">
    <source>
        <dbReference type="ARBA" id="ARBA00009959"/>
    </source>
</evidence>
<dbReference type="Proteomes" id="UP001596186">
    <property type="component" value="Unassembled WGS sequence"/>
</dbReference>
<evidence type="ECO:0000256" key="7">
    <source>
        <dbReference type="ARBA" id="ARBA00022842"/>
    </source>
</evidence>
<name>A0ABW1UZF7_9LACO</name>
<keyword evidence="5 9" id="KW-0255">Endonuclease</keyword>
<keyword evidence="6 9" id="KW-0378">Hydrolase</keyword>
<evidence type="ECO:0000256" key="5">
    <source>
        <dbReference type="ARBA" id="ARBA00022759"/>
    </source>
</evidence>
<comment type="cofactor">
    <cofactor evidence="1 9">
        <name>Mg(2+)</name>
        <dbReference type="ChEBI" id="CHEBI:18420"/>
    </cofactor>
</comment>
<evidence type="ECO:0000256" key="9">
    <source>
        <dbReference type="HAMAP-Rule" id="MF_01471"/>
    </source>
</evidence>
<evidence type="ECO:0000313" key="10">
    <source>
        <dbReference type="EMBL" id="MFC6324164.1"/>
    </source>
</evidence>
<dbReference type="GO" id="GO:0004519">
    <property type="term" value="F:endonuclease activity"/>
    <property type="evidence" value="ECO:0007669"/>
    <property type="project" value="UniProtKB-KW"/>
</dbReference>
<sequence length="101" mass="11802">MRLMVMFDLPTLTSTDRRNYRQFRKSLLNEGFTMMQESIYTCILIDKQAAKLLDNRIAMFAPTKGVIQSMIITEKQFTAMRFIAGDKNTEPENKFDRIVVI</sequence>
<dbReference type="NCBIfam" id="TIGR01573">
    <property type="entry name" value="cas2"/>
    <property type="match status" value="1"/>
</dbReference>
<keyword evidence="4 9" id="KW-0479">Metal-binding</keyword>
<comment type="caution">
    <text evidence="10">The sequence shown here is derived from an EMBL/GenBank/DDBJ whole genome shotgun (WGS) entry which is preliminary data.</text>
</comment>
<feature type="binding site" evidence="9">
    <location>
        <position position="8"/>
    </location>
    <ligand>
        <name>Mg(2+)</name>
        <dbReference type="ChEBI" id="CHEBI:18420"/>
        <note>catalytic</note>
    </ligand>
</feature>
<dbReference type="HAMAP" id="MF_01471">
    <property type="entry name" value="Cas2"/>
    <property type="match status" value="1"/>
</dbReference>
<keyword evidence="11" id="KW-1185">Reference proteome</keyword>
<dbReference type="EC" id="3.1.-.-" evidence="9"/>
<evidence type="ECO:0000256" key="4">
    <source>
        <dbReference type="ARBA" id="ARBA00022723"/>
    </source>
</evidence>
<protein>
    <recommendedName>
        <fullName evidence="9">CRISPR-associated endoribonuclease Cas2</fullName>
        <ecNumber evidence="9">3.1.-.-</ecNumber>
    </recommendedName>
</protein>
<evidence type="ECO:0000256" key="8">
    <source>
        <dbReference type="ARBA" id="ARBA00023118"/>
    </source>
</evidence>
<evidence type="ECO:0000256" key="6">
    <source>
        <dbReference type="ARBA" id="ARBA00022801"/>
    </source>
</evidence>
<dbReference type="InterPro" id="IPR019199">
    <property type="entry name" value="Virulence_VapD/CRISPR_Cas2"/>
</dbReference>
<evidence type="ECO:0000256" key="3">
    <source>
        <dbReference type="ARBA" id="ARBA00022722"/>
    </source>
</evidence>
<keyword evidence="3 9" id="KW-0540">Nuclease</keyword>
<organism evidence="10 11">
    <name type="scientific">Companilactobacillus baiquanensis</name>
    <dbReference type="NCBI Taxonomy" id="2486005"/>
    <lineage>
        <taxon>Bacteria</taxon>
        <taxon>Bacillati</taxon>
        <taxon>Bacillota</taxon>
        <taxon>Bacilli</taxon>
        <taxon>Lactobacillales</taxon>
        <taxon>Lactobacillaceae</taxon>
        <taxon>Companilactobacillus</taxon>
    </lineage>
</organism>
<dbReference type="InterPro" id="IPR021127">
    <property type="entry name" value="CRISPR_associated_Cas2"/>
</dbReference>
<comment type="similarity">
    <text evidence="2 9">Belongs to the CRISPR-associated endoribonuclease Cas2 protein family.</text>
</comment>
<dbReference type="RefSeq" id="WP_125593502.1">
    <property type="nucleotide sequence ID" value="NZ_JBHSSN010000015.1"/>
</dbReference>
<evidence type="ECO:0000313" key="11">
    <source>
        <dbReference type="Proteomes" id="UP001596186"/>
    </source>
</evidence>
<reference evidence="11" key="1">
    <citation type="journal article" date="2019" name="Int. J. Syst. Evol. Microbiol.">
        <title>The Global Catalogue of Microorganisms (GCM) 10K type strain sequencing project: providing services to taxonomists for standard genome sequencing and annotation.</title>
        <authorList>
            <consortium name="The Broad Institute Genomics Platform"/>
            <consortium name="The Broad Institute Genome Sequencing Center for Infectious Disease"/>
            <person name="Wu L."/>
            <person name="Ma J."/>
        </authorList>
    </citation>
    <scope>NUCLEOTIDE SEQUENCE [LARGE SCALE GENOMIC DNA]</scope>
    <source>
        <strain evidence="11">CCM 8895</strain>
    </source>
</reference>
<dbReference type="Pfam" id="PF09827">
    <property type="entry name" value="CRISPR_Cas2"/>
    <property type="match status" value="1"/>
</dbReference>
<dbReference type="Gene3D" id="3.30.70.240">
    <property type="match status" value="1"/>
</dbReference>
<comment type="subunit">
    <text evidence="9">Homodimer, forms a heterotetramer with a Cas1 homodimer.</text>
</comment>
<evidence type="ECO:0000256" key="1">
    <source>
        <dbReference type="ARBA" id="ARBA00001946"/>
    </source>
</evidence>